<dbReference type="AlphaFoldDB" id="A0AAD8DXZ1"/>
<gene>
    <name evidence="2" type="ORF">PYW07_004754</name>
</gene>
<evidence type="ECO:0000256" key="1">
    <source>
        <dbReference type="SAM" id="MobiDB-lite"/>
    </source>
</evidence>
<evidence type="ECO:0000313" key="3">
    <source>
        <dbReference type="Proteomes" id="UP001231518"/>
    </source>
</evidence>
<feature type="region of interest" description="Disordered" evidence="1">
    <location>
        <begin position="275"/>
        <end position="297"/>
    </location>
</feature>
<name>A0AAD8DXZ1_MYTSE</name>
<sequence>MTLMNISNSFSSVLSSNTKVLALEKTLSQSLQDFKDLLSDFEQLYTEYDNCKTQFIKQQERCCSNTCSSAEALKKIIESKDNIIQLVASTLTRLSETKDLKILDEVFKILFGETPAQVPLNQDNTTSKEVQNKTSPISIKKEVHSSLEDLSFRDESVSEIEGTPTTGRTSPIIQMKKIKSCLVTSTDFREKKKCPDKWSDSYPEPKSLKLSFSTPPGGKKSGKLRQARLNLVKVPESNIIDITSSPEFSGGCRTGRDDNEGHVAPLIKKESLENDDTILPSPTSGPNPFNFKSKDSPMKFKKPALSLKIKPEKKTPKKIDQNATQTIVKQEQNSENVLMKDVKMNHSVTFTQEDSINLLNPKRLPKNFIKHSPMKTEQCDDETYCDTQSSISLLHQVEHLENIHRVGNERSPTKRPLAENINVTNIQDDDDIQASMSLLHRETTVNKKSVDNVKRKIPELAEMEHDEPGKKTRAEKRLLPGWSCDECKEFFGELYKDDPEMLAKKINECSHHRGVNNPTDKAKPPPGFWNPRWTVPEDTEEFNRANNVA</sequence>
<protein>
    <recommendedName>
        <fullName evidence="4">DNA endonuclease RBBP8</fullName>
    </recommendedName>
</protein>
<dbReference type="EMBL" id="JARGEI010000005">
    <property type="protein sequence ID" value="KAJ8731590.1"/>
    <property type="molecule type" value="Genomic_DNA"/>
</dbReference>
<evidence type="ECO:0008006" key="4">
    <source>
        <dbReference type="Google" id="ProtNLM"/>
    </source>
</evidence>
<keyword evidence="3" id="KW-1185">Reference proteome</keyword>
<proteinExistence type="predicted"/>
<feature type="region of interest" description="Disordered" evidence="1">
    <location>
        <begin position="511"/>
        <end position="534"/>
    </location>
</feature>
<comment type="caution">
    <text evidence="2">The sequence shown here is derived from an EMBL/GenBank/DDBJ whole genome shotgun (WGS) entry which is preliminary data.</text>
</comment>
<evidence type="ECO:0000313" key="2">
    <source>
        <dbReference type="EMBL" id="KAJ8731590.1"/>
    </source>
</evidence>
<dbReference type="Proteomes" id="UP001231518">
    <property type="component" value="Chromosome 16"/>
</dbReference>
<organism evidence="2 3">
    <name type="scientific">Mythimna separata</name>
    <name type="common">Oriental armyworm</name>
    <name type="synonym">Pseudaletia separata</name>
    <dbReference type="NCBI Taxonomy" id="271217"/>
    <lineage>
        <taxon>Eukaryota</taxon>
        <taxon>Metazoa</taxon>
        <taxon>Ecdysozoa</taxon>
        <taxon>Arthropoda</taxon>
        <taxon>Hexapoda</taxon>
        <taxon>Insecta</taxon>
        <taxon>Pterygota</taxon>
        <taxon>Neoptera</taxon>
        <taxon>Endopterygota</taxon>
        <taxon>Lepidoptera</taxon>
        <taxon>Glossata</taxon>
        <taxon>Ditrysia</taxon>
        <taxon>Noctuoidea</taxon>
        <taxon>Noctuidae</taxon>
        <taxon>Noctuinae</taxon>
        <taxon>Hadenini</taxon>
        <taxon>Mythimna</taxon>
    </lineage>
</organism>
<accession>A0AAD8DXZ1</accession>
<reference evidence="2" key="1">
    <citation type="submission" date="2023-03" db="EMBL/GenBank/DDBJ databases">
        <title>Chromosome-level genomes of two armyworms, Mythimna separata and Mythimna loreyi, provide insights into the biosynthesis and reception of sex pheromones.</title>
        <authorList>
            <person name="Zhao H."/>
        </authorList>
    </citation>
    <scope>NUCLEOTIDE SEQUENCE</scope>
    <source>
        <strain evidence="2">BeijingLab</strain>
        <tissue evidence="2">Pupa</tissue>
    </source>
</reference>